<dbReference type="GO" id="GO:0045333">
    <property type="term" value="P:cellular respiration"/>
    <property type="evidence" value="ECO:0007669"/>
    <property type="project" value="UniProtKB-ARBA"/>
</dbReference>
<dbReference type="GO" id="GO:0046872">
    <property type="term" value="F:metal ion binding"/>
    <property type="evidence" value="ECO:0007669"/>
    <property type="project" value="UniProtKB-KW"/>
</dbReference>
<comment type="similarity">
    <text evidence="3">Belongs to the prokaryotic molybdopterin-containing oxidoreductase family. NasA/NapA/NarB subfamily.</text>
</comment>
<evidence type="ECO:0000313" key="12">
    <source>
        <dbReference type="EMBL" id="CAA6825554.1"/>
    </source>
</evidence>
<evidence type="ECO:0000256" key="3">
    <source>
        <dbReference type="ARBA" id="ARBA00008747"/>
    </source>
</evidence>
<dbReference type="Pfam" id="PF04324">
    <property type="entry name" value="Fer2_BFD"/>
    <property type="match status" value="1"/>
</dbReference>
<dbReference type="EC" id="1.7.99.4" evidence="12"/>
<dbReference type="InterPro" id="IPR050123">
    <property type="entry name" value="Prok_molybdopt-oxidoreductase"/>
</dbReference>
<dbReference type="Pfam" id="PF04879">
    <property type="entry name" value="Molybdop_Fe4S4"/>
    <property type="match status" value="1"/>
</dbReference>
<dbReference type="CDD" id="cd02754">
    <property type="entry name" value="MopB_Nitrate-R-NapA-like"/>
    <property type="match status" value="1"/>
</dbReference>
<keyword evidence="4" id="KW-0004">4Fe-4S</keyword>
<dbReference type="PROSITE" id="PS00551">
    <property type="entry name" value="MOLYBDOPTERIN_PROK_1"/>
    <property type="match status" value="1"/>
</dbReference>
<evidence type="ECO:0000256" key="7">
    <source>
        <dbReference type="ARBA" id="ARBA00023002"/>
    </source>
</evidence>
<dbReference type="PANTHER" id="PTHR43105">
    <property type="entry name" value="RESPIRATORY NITRATE REDUCTASE"/>
    <property type="match status" value="1"/>
</dbReference>
<dbReference type="Gene3D" id="2.20.25.90">
    <property type="entry name" value="ADC-like domains"/>
    <property type="match status" value="1"/>
</dbReference>
<dbReference type="SUPFAM" id="SSF53706">
    <property type="entry name" value="Formate dehydrogenase/DMSO reductase, domains 1-3"/>
    <property type="match status" value="1"/>
</dbReference>
<dbReference type="InterPro" id="IPR006656">
    <property type="entry name" value="Mopterin_OxRdtase"/>
</dbReference>
<organism evidence="12">
    <name type="scientific">uncultured Thiotrichaceae bacterium</name>
    <dbReference type="NCBI Taxonomy" id="298394"/>
    <lineage>
        <taxon>Bacteria</taxon>
        <taxon>Pseudomonadati</taxon>
        <taxon>Pseudomonadota</taxon>
        <taxon>Gammaproteobacteria</taxon>
        <taxon>Thiotrichales</taxon>
        <taxon>Thiotrichaceae</taxon>
        <taxon>environmental samples</taxon>
    </lineage>
</organism>
<dbReference type="PANTHER" id="PTHR43105:SF9">
    <property type="entry name" value="NADPH-FE(3+) OXIDOREDUCTASE SUBUNIT ALPHA"/>
    <property type="match status" value="1"/>
</dbReference>
<dbReference type="EMBL" id="CACVAT010000411">
    <property type="protein sequence ID" value="CAA6825554.1"/>
    <property type="molecule type" value="Genomic_DNA"/>
</dbReference>
<dbReference type="GO" id="GO:0016491">
    <property type="term" value="F:oxidoreductase activity"/>
    <property type="evidence" value="ECO:0007669"/>
    <property type="project" value="UniProtKB-KW"/>
</dbReference>
<evidence type="ECO:0000256" key="1">
    <source>
        <dbReference type="ARBA" id="ARBA00001942"/>
    </source>
</evidence>
<dbReference type="PROSITE" id="PS51669">
    <property type="entry name" value="4FE4S_MOW_BIS_MGD"/>
    <property type="match status" value="1"/>
</dbReference>
<evidence type="ECO:0000256" key="6">
    <source>
        <dbReference type="ARBA" id="ARBA00022723"/>
    </source>
</evidence>
<dbReference type="SMART" id="SM00926">
    <property type="entry name" value="Molybdop_Fe4S4"/>
    <property type="match status" value="1"/>
</dbReference>
<evidence type="ECO:0000256" key="8">
    <source>
        <dbReference type="ARBA" id="ARBA00023004"/>
    </source>
</evidence>
<dbReference type="Gene3D" id="3.40.50.740">
    <property type="match status" value="1"/>
</dbReference>
<evidence type="ECO:0000256" key="10">
    <source>
        <dbReference type="ARBA" id="ARBA00023063"/>
    </source>
</evidence>
<evidence type="ECO:0000256" key="5">
    <source>
        <dbReference type="ARBA" id="ARBA00022505"/>
    </source>
</evidence>
<dbReference type="InterPro" id="IPR009010">
    <property type="entry name" value="Asp_de-COase-like_dom_sf"/>
</dbReference>
<dbReference type="InterPro" id="IPR007419">
    <property type="entry name" value="BFD-like_2Fe2S-bd_dom"/>
</dbReference>
<comment type="cofactor">
    <cofactor evidence="1">
        <name>Mo-bis(molybdopterin guanine dinucleotide)</name>
        <dbReference type="ChEBI" id="CHEBI:60539"/>
    </cofactor>
</comment>
<keyword evidence="6" id="KW-0479">Metal-binding</keyword>
<dbReference type="InterPro" id="IPR006963">
    <property type="entry name" value="Mopterin_OxRdtase_4Fe-4S_dom"/>
</dbReference>
<dbReference type="CDD" id="cd02791">
    <property type="entry name" value="MopB_CT_Nitrate-R-NapA-like"/>
    <property type="match status" value="1"/>
</dbReference>
<dbReference type="GO" id="GO:1990204">
    <property type="term" value="C:oxidoreductase complex"/>
    <property type="evidence" value="ECO:0007669"/>
    <property type="project" value="UniProtKB-ARBA"/>
</dbReference>
<keyword evidence="9" id="KW-0411">Iron-sulfur</keyword>
<keyword evidence="5" id="KW-0500">Molybdenum</keyword>
<evidence type="ECO:0000256" key="9">
    <source>
        <dbReference type="ARBA" id="ARBA00023014"/>
    </source>
</evidence>
<name>A0A6S6U1H2_9GAMM</name>
<dbReference type="InterPro" id="IPR041957">
    <property type="entry name" value="CT_Nitrate-R-NapA-like"/>
</dbReference>
<dbReference type="Gene3D" id="2.40.40.20">
    <property type="match status" value="1"/>
</dbReference>
<dbReference type="Gene3D" id="3.40.228.10">
    <property type="entry name" value="Dimethylsulfoxide Reductase, domain 2"/>
    <property type="match status" value="1"/>
</dbReference>
<feature type="domain" description="4Fe-4S Mo/W bis-MGD-type" evidence="11">
    <location>
        <begin position="1"/>
        <end position="57"/>
    </location>
</feature>
<dbReference type="InterPro" id="IPR006657">
    <property type="entry name" value="MoPterin_dinucl-bd_dom"/>
</dbReference>
<evidence type="ECO:0000256" key="4">
    <source>
        <dbReference type="ARBA" id="ARBA00022485"/>
    </source>
</evidence>
<dbReference type="GO" id="GO:0042128">
    <property type="term" value="P:nitrate assimilation"/>
    <property type="evidence" value="ECO:0007669"/>
    <property type="project" value="UniProtKB-KW"/>
</dbReference>
<dbReference type="GO" id="GO:0016020">
    <property type="term" value="C:membrane"/>
    <property type="evidence" value="ECO:0007669"/>
    <property type="project" value="TreeGrafter"/>
</dbReference>
<evidence type="ECO:0000259" key="11">
    <source>
        <dbReference type="PROSITE" id="PS51669"/>
    </source>
</evidence>
<dbReference type="InterPro" id="IPR041854">
    <property type="entry name" value="BFD-like_2Fe2S-bd_dom_sf"/>
</dbReference>
<dbReference type="InterPro" id="IPR027467">
    <property type="entry name" value="MopterinOxRdtase_cofactor_BS"/>
</dbReference>
<dbReference type="GO" id="GO:0043546">
    <property type="term" value="F:molybdopterin cofactor binding"/>
    <property type="evidence" value="ECO:0007669"/>
    <property type="project" value="InterPro"/>
</dbReference>
<keyword evidence="8" id="KW-0408">Iron</keyword>
<proteinExistence type="inferred from homology"/>
<gene>
    <name evidence="12" type="ORF">HELGO_WM45297</name>
</gene>
<dbReference type="GO" id="GO:0051539">
    <property type="term" value="F:4 iron, 4 sulfur cluster binding"/>
    <property type="evidence" value="ECO:0007669"/>
    <property type="project" value="UniProtKB-KW"/>
</dbReference>
<comment type="cofactor">
    <cofactor evidence="2">
        <name>[4Fe-4S] cluster</name>
        <dbReference type="ChEBI" id="CHEBI:49883"/>
    </cofactor>
</comment>
<evidence type="ECO:0000256" key="2">
    <source>
        <dbReference type="ARBA" id="ARBA00001966"/>
    </source>
</evidence>
<dbReference type="Pfam" id="PF01568">
    <property type="entry name" value="Molydop_binding"/>
    <property type="match status" value="1"/>
</dbReference>
<keyword evidence="7 12" id="KW-0560">Oxidoreductase</keyword>
<sequence length="888" mass="97627">MQTTKTTCPYCGVGCGVLVHQNADSTITVKADKEHPANLGRLCSKGTALGETLNHPDRLLYPEINGERVDWEIASAAIAAKFQQIIAEHGPDAVAFYVSGQLLTEDYYVANKLMKGFIGSANIDTNSRLCMSSAVVAHKRAFGEDLVPCSYEDLEAAELIVLVGSNTAWCHPVLYQRIAVAKKKNKALNVVLVDPRRTQTADISDLHLPLKPGADAILFNGLLAYLDNNEHTATEYVAQFTKGADRALQLAKESSGSVEQVAVQCGLSVDAVMQFFALFASTDKVVSVFSQGINQSSSGVDKGNALINCHLLTGRIGREGMGPFSFTGQPNAMGGREVGGLANQLAAHMDIENPQHRQLVQDFWQSPSIPQQQGLKAVDLFEAIHEGKVKAVWIMATNPAVSLPDTSRVREALEHCECVVVSDCVANTDTMKYADIRLPALTWGERDGTVTNSDRTISRQRPFIPAPGEAKADWQILTEVAHKMGFEASFPYQTSLDVFREHAALSAYQNDGERCFNIGVLADISRESFDDFEPVQWPLKQCLSEADQYIPTKRLFADGKFFTPDGRANFLAIEPRPPVSVSSENYPLTLNTGRVRDHWHTLTRTGTSGRLSAHKAEAYAEIHPDDASQRHIKDGSLVRLFNTSGEMCVRAQFSSQQQVGSLFVPMHWSDAFSSQAVVGQLIPPVTDPLSGQPESKHAVVQIASYPAVWHGFILSQRKLNLENTAHYWSVRRTNNLWQYTLACENSSTSWEAFARELLCKEDETVNWVEYLDNARQTYRGARFSGKRLESCIFIGTTSDPLPTTEWLVTLFEKPEPDASERQSLLTGKPVGAVEDKGQVVCACFNVGEKTIRNAITEHKLQTVDEIGKCLQAGTNCGSCVPELRVLLG</sequence>
<dbReference type="SUPFAM" id="SSF50692">
    <property type="entry name" value="ADC-like"/>
    <property type="match status" value="1"/>
</dbReference>
<dbReference type="Pfam" id="PF00384">
    <property type="entry name" value="Molybdopterin"/>
    <property type="match status" value="1"/>
</dbReference>
<accession>A0A6S6U1H2</accession>
<dbReference type="AlphaFoldDB" id="A0A6S6U1H2"/>
<protein>
    <submittedName>
        <fullName evidence="12">Assimilatory nitrate reductase large subunit</fullName>
        <ecNumber evidence="12">1.7.99.4</ecNumber>
    </submittedName>
</protein>
<dbReference type="Gene3D" id="1.10.10.1100">
    <property type="entry name" value="BFD-like [2Fe-2S]-binding domain"/>
    <property type="match status" value="1"/>
</dbReference>
<keyword evidence="10" id="KW-0534">Nitrate assimilation</keyword>
<reference evidence="12" key="1">
    <citation type="submission" date="2020-01" db="EMBL/GenBank/DDBJ databases">
        <authorList>
            <person name="Meier V. D."/>
            <person name="Meier V D."/>
        </authorList>
    </citation>
    <scope>NUCLEOTIDE SEQUENCE</scope>
    <source>
        <strain evidence="12">HLG_WM_MAG_09</strain>
    </source>
</reference>